<gene>
    <name evidence="1" type="ORF">M9H77_11997</name>
</gene>
<reference evidence="2" key="1">
    <citation type="journal article" date="2023" name="Nat. Plants">
        <title>Single-cell RNA sequencing provides a high-resolution roadmap for understanding the multicellular compartmentation of specialized metabolism.</title>
        <authorList>
            <person name="Sun S."/>
            <person name="Shen X."/>
            <person name="Li Y."/>
            <person name="Li Y."/>
            <person name="Wang S."/>
            <person name="Li R."/>
            <person name="Zhang H."/>
            <person name="Shen G."/>
            <person name="Guo B."/>
            <person name="Wei J."/>
            <person name="Xu J."/>
            <person name="St-Pierre B."/>
            <person name="Chen S."/>
            <person name="Sun C."/>
        </authorList>
    </citation>
    <scope>NUCLEOTIDE SEQUENCE [LARGE SCALE GENOMIC DNA]</scope>
</reference>
<organism evidence="1 2">
    <name type="scientific">Catharanthus roseus</name>
    <name type="common">Madagascar periwinkle</name>
    <name type="synonym">Vinca rosea</name>
    <dbReference type="NCBI Taxonomy" id="4058"/>
    <lineage>
        <taxon>Eukaryota</taxon>
        <taxon>Viridiplantae</taxon>
        <taxon>Streptophyta</taxon>
        <taxon>Embryophyta</taxon>
        <taxon>Tracheophyta</taxon>
        <taxon>Spermatophyta</taxon>
        <taxon>Magnoliopsida</taxon>
        <taxon>eudicotyledons</taxon>
        <taxon>Gunneridae</taxon>
        <taxon>Pentapetalae</taxon>
        <taxon>asterids</taxon>
        <taxon>lamiids</taxon>
        <taxon>Gentianales</taxon>
        <taxon>Apocynaceae</taxon>
        <taxon>Rauvolfioideae</taxon>
        <taxon>Vinceae</taxon>
        <taxon>Catharanthinae</taxon>
        <taxon>Catharanthus</taxon>
    </lineage>
</organism>
<dbReference type="EMBL" id="CM044703">
    <property type="protein sequence ID" value="KAI5671633.1"/>
    <property type="molecule type" value="Genomic_DNA"/>
</dbReference>
<keyword evidence="2" id="KW-1185">Reference proteome</keyword>
<name>A0ACC0BGC9_CATRO</name>
<evidence type="ECO:0000313" key="1">
    <source>
        <dbReference type="EMBL" id="KAI5671633.1"/>
    </source>
</evidence>
<dbReference type="Proteomes" id="UP001060085">
    <property type="component" value="Linkage Group LG03"/>
</dbReference>
<proteinExistence type="predicted"/>
<evidence type="ECO:0000313" key="2">
    <source>
        <dbReference type="Proteomes" id="UP001060085"/>
    </source>
</evidence>
<accession>A0ACC0BGC9</accession>
<sequence length="169" mass="19671">MTLEEIRIQHLSETFRKLKTSDMAFEQSYVCFPMSHIRKVHLEDGNRIIMPQSAFMRLAEMEIEYPMLFEIKSCNSDQRISSHCGVLEFSAEEGFVFLPNWLMKNLKLQEGELVVLKNVVLPNMKIQPHKTQFINLTGDPKEILEKGFKNFACVTAGDTIIISHEYHQY</sequence>
<protein>
    <submittedName>
        <fullName evidence="1">Uncharacterized protein</fullName>
    </submittedName>
</protein>
<comment type="caution">
    <text evidence="1">The sequence shown here is derived from an EMBL/GenBank/DDBJ whole genome shotgun (WGS) entry which is preliminary data.</text>
</comment>